<name>A0A835J121_9MAGN</name>
<evidence type="ECO:0000259" key="1">
    <source>
        <dbReference type="PROSITE" id="PS50053"/>
    </source>
</evidence>
<evidence type="ECO:0000313" key="2">
    <source>
        <dbReference type="EMBL" id="KAF9625967.1"/>
    </source>
</evidence>
<accession>A0A835J121</accession>
<dbReference type="EMBL" id="JADFTS010000001">
    <property type="protein sequence ID" value="KAF9625967.1"/>
    <property type="molecule type" value="Genomic_DNA"/>
</dbReference>
<dbReference type="Proteomes" id="UP000631114">
    <property type="component" value="Unassembled WGS sequence"/>
</dbReference>
<dbReference type="InterPro" id="IPR000626">
    <property type="entry name" value="Ubiquitin-like_dom"/>
</dbReference>
<dbReference type="OrthoDB" id="10533208at2759"/>
<evidence type="ECO:0000313" key="3">
    <source>
        <dbReference type="Proteomes" id="UP000631114"/>
    </source>
</evidence>
<dbReference type="SUPFAM" id="SSF54236">
    <property type="entry name" value="Ubiquitin-like"/>
    <property type="match status" value="1"/>
</dbReference>
<dbReference type="InterPro" id="IPR029071">
    <property type="entry name" value="Ubiquitin-like_domsf"/>
</dbReference>
<sequence>MEGEVVSLAALLMVVPEKVTDSIMVLRPDGGLASKDMTTIYECAIREVLCLGRKRLFDASFLQRRSRVTSPLILVAFGIPFSLKAWSQYLGRLKIVLSQDDGVAMGGEGKSKDIKIPNKNTCKDVAVGKPITLDVDMRDTGSLLSSVGSENKEGISVGQQELFYLGEELDDGRTIASYNIEGGSTIYAVFSFGRYNANIGYS</sequence>
<dbReference type="Gene3D" id="3.10.20.90">
    <property type="entry name" value="Phosphatidylinositol 3-kinase Catalytic Subunit, Chain A, domain 1"/>
    <property type="match status" value="1"/>
</dbReference>
<dbReference type="PROSITE" id="PS50053">
    <property type="entry name" value="UBIQUITIN_2"/>
    <property type="match status" value="1"/>
</dbReference>
<keyword evidence="3" id="KW-1185">Reference proteome</keyword>
<dbReference type="Pfam" id="PF00240">
    <property type="entry name" value="ubiquitin"/>
    <property type="match status" value="1"/>
</dbReference>
<dbReference type="AlphaFoldDB" id="A0A835J121"/>
<protein>
    <recommendedName>
        <fullName evidence="1">Ubiquitin-like domain-containing protein</fullName>
    </recommendedName>
</protein>
<reference evidence="2 3" key="1">
    <citation type="submission" date="2020-10" db="EMBL/GenBank/DDBJ databases">
        <title>The Coptis chinensis genome and diversification of protoberbering-type alkaloids.</title>
        <authorList>
            <person name="Wang B."/>
            <person name="Shu S."/>
            <person name="Song C."/>
            <person name="Liu Y."/>
        </authorList>
    </citation>
    <scope>NUCLEOTIDE SEQUENCE [LARGE SCALE GENOMIC DNA]</scope>
    <source>
        <strain evidence="2">HL-2020</strain>
        <tissue evidence="2">Leaf</tissue>
    </source>
</reference>
<organism evidence="2 3">
    <name type="scientific">Coptis chinensis</name>
    <dbReference type="NCBI Taxonomy" id="261450"/>
    <lineage>
        <taxon>Eukaryota</taxon>
        <taxon>Viridiplantae</taxon>
        <taxon>Streptophyta</taxon>
        <taxon>Embryophyta</taxon>
        <taxon>Tracheophyta</taxon>
        <taxon>Spermatophyta</taxon>
        <taxon>Magnoliopsida</taxon>
        <taxon>Ranunculales</taxon>
        <taxon>Ranunculaceae</taxon>
        <taxon>Coptidoideae</taxon>
        <taxon>Coptis</taxon>
    </lineage>
</organism>
<comment type="caution">
    <text evidence="2">The sequence shown here is derived from an EMBL/GenBank/DDBJ whole genome shotgun (WGS) entry which is preliminary data.</text>
</comment>
<proteinExistence type="predicted"/>
<gene>
    <name evidence="2" type="ORF">IFM89_028353</name>
</gene>
<feature type="domain" description="Ubiquitin-like" evidence="1">
    <location>
        <begin position="112"/>
        <end position="189"/>
    </location>
</feature>